<dbReference type="PRINTS" id="PR00412">
    <property type="entry name" value="EPOXHYDRLASE"/>
</dbReference>
<organism evidence="3 4">
    <name type="scientific">Chryseobacterium takakiae</name>
    <dbReference type="NCBI Taxonomy" id="1302685"/>
    <lineage>
        <taxon>Bacteria</taxon>
        <taxon>Pseudomonadati</taxon>
        <taxon>Bacteroidota</taxon>
        <taxon>Flavobacteriia</taxon>
        <taxon>Flavobacteriales</taxon>
        <taxon>Weeksellaceae</taxon>
        <taxon>Chryseobacterium group</taxon>
        <taxon>Chryseobacterium</taxon>
    </lineage>
</organism>
<dbReference type="RefSeq" id="WP_072884098.1">
    <property type="nucleotide sequence ID" value="NZ_FQVO01000004.1"/>
</dbReference>
<dbReference type="PANTHER" id="PTHR43329">
    <property type="entry name" value="EPOXIDE HYDROLASE"/>
    <property type="match status" value="1"/>
</dbReference>
<keyword evidence="1" id="KW-0378">Hydrolase</keyword>
<evidence type="ECO:0000313" key="3">
    <source>
        <dbReference type="EMBL" id="SHE78099.1"/>
    </source>
</evidence>
<dbReference type="STRING" id="1302685.SAMN05444408_10482"/>
<dbReference type="Proteomes" id="UP000184236">
    <property type="component" value="Unassembled WGS sequence"/>
</dbReference>
<dbReference type="AlphaFoldDB" id="A0A1M4WA62"/>
<dbReference type="GO" id="GO:0016787">
    <property type="term" value="F:hydrolase activity"/>
    <property type="evidence" value="ECO:0007669"/>
    <property type="project" value="UniProtKB-KW"/>
</dbReference>
<dbReference type="EMBL" id="FQVO01000004">
    <property type="protein sequence ID" value="SHE78099.1"/>
    <property type="molecule type" value="Genomic_DNA"/>
</dbReference>
<feature type="domain" description="AB hydrolase-1" evidence="2">
    <location>
        <begin position="46"/>
        <end position="156"/>
    </location>
</feature>
<protein>
    <submittedName>
        <fullName evidence="3">Pimeloyl-ACP methyl ester carboxylesterase</fullName>
    </submittedName>
</protein>
<dbReference type="Gene3D" id="3.40.50.1820">
    <property type="entry name" value="alpha/beta hydrolase"/>
    <property type="match status" value="1"/>
</dbReference>
<dbReference type="InterPro" id="IPR000639">
    <property type="entry name" value="Epox_hydrolase-like"/>
</dbReference>
<proteinExistence type="predicted"/>
<name>A0A1M4WA62_9FLAO</name>
<evidence type="ECO:0000259" key="2">
    <source>
        <dbReference type="Pfam" id="PF00561"/>
    </source>
</evidence>
<dbReference type="SUPFAM" id="SSF53474">
    <property type="entry name" value="alpha/beta-Hydrolases"/>
    <property type="match status" value="1"/>
</dbReference>
<evidence type="ECO:0000256" key="1">
    <source>
        <dbReference type="ARBA" id="ARBA00022801"/>
    </source>
</evidence>
<keyword evidence="4" id="KW-1185">Reference proteome</keyword>
<gene>
    <name evidence="3" type="ORF">SAMN05444408_10482</name>
</gene>
<accession>A0A1M4WA62</accession>
<dbReference type="OrthoDB" id="9773293at2"/>
<dbReference type="Pfam" id="PF00561">
    <property type="entry name" value="Abhydrolase_1"/>
    <property type="match status" value="1"/>
</dbReference>
<sequence length="314" mass="36057">MNENVNGKAELYSDAELIKNFPGFENKYTSVNGIELHYVEGGQGEPLLCLPGWPQTWYSLKPVALKLAEKYRVIIVDLRGMGTSEKPESGYDKKTMATDIYELVLSLGLEKVSLMGHDIGGMVAMSFAFNFPESTEKLIVLDGSHPSEGMYQMPLIPSPGKFNEKMDGEMPYAWWMGFNQVKGLPEQLLEGRFHLLQDWLFNYVMIDESKMTEFERSVYAHAYNDKESIRASNAWYQNFNQDIEDLKHYQKLQMPVLGIGSYISYNYMNYGLPFVANDLEVFGIMNSGHYLFEEKPQEVLDIVFKFLDSKKQEK</sequence>
<dbReference type="InterPro" id="IPR000073">
    <property type="entry name" value="AB_hydrolase_1"/>
</dbReference>
<reference evidence="4" key="1">
    <citation type="submission" date="2016-11" db="EMBL/GenBank/DDBJ databases">
        <authorList>
            <person name="Varghese N."/>
            <person name="Submissions S."/>
        </authorList>
    </citation>
    <scope>NUCLEOTIDE SEQUENCE [LARGE SCALE GENOMIC DNA]</scope>
    <source>
        <strain evidence="4">DSM 26898</strain>
    </source>
</reference>
<dbReference type="PRINTS" id="PR00111">
    <property type="entry name" value="ABHYDROLASE"/>
</dbReference>
<evidence type="ECO:0000313" key="4">
    <source>
        <dbReference type="Proteomes" id="UP000184236"/>
    </source>
</evidence>
<dbReference type="InterPro" id="IPR029058">
    <property type="entry name" value="AB_hydrolase_fold"/>
</dbReference>